<keyword evidence="5" id="KW-0067">ATP-binding</keyword>
<dbReference type="CDD" id="cd04515">
    <property type="entry name" value="Alpha_kinase"/>
    <property type="match status" value="1"/>
</dbReference>
<evidence type="ECO:0000313" key="8">
    <source>
        <dbReference type="Proteomes" id="UP001152795"/>
    </source>
</evidence>
<comment type="caution">
    <text evidence="7">The sequence shown here is derived from an EMBL/GenBank/DDBJ whole genome shotgun (WGS) entry which is preliminary data.</text>
</comment>
<dbReference type="Gene3D" id="3.30.200.20">
    <property type="entry name" value="Phosphorylase Kinase, domain 1"/>
    <property type="match status" value="1"/>
</dbReference>
<dbReference type="PROSITE" id="PS51158">
    <property type="entry name" value="ALPHA_KINASE"/>
    <property type="match status" value="1"/>
</dbReference>
<evidence type="ECO:0000313" key="7">
    <source>
        <dbReference type="EMBL" id="CAB4044437.1"/>
    </source>
</evidence>
<evidence type="ECO:0000256" key="6">
    <source>
        <dbReference type="SAM" id="MobiDB-lite"/>
    </source>
</evidence>
<keyword evidence="7" id="KW-0675">Receptor</keyword>
<keyword evidence="1" id="KW-0723">Serine/threonine-protein kinase</keyword>
<evidence type="ECO:0000256" key="3">
    <source>
        <dbReference type="ARBA" id="ARBA00022741"/>
    </source>
</evidence>
<dbReference type="SUPFAM" id="SSF56112">
    <property type="entry name" value="Protein kinase-like (PK-like)"/>
    <property type="match status" value="1"/>
</dbReference>
<keyword evidence="2" id="KW-0808">Transferase</keyword>
<dbReference type="OrthoDB" id="5967122at2759"/>
<proteinExistence type="predicted"/>
<dbReference type="InterPro" id="IPR004166">
    <property type="entry name" value="a-kinase_dom"/>
</dbReference>
<dbReference type="GO" id="GO:0004674">
    <property type="term" value="F:protein serine/threonine kinase activity"/>
    <property type="evidence" value="ECO:0007669"/>
    <property type="project" value="UniProtKB-KW"/>
</dbReference>
<keyword evidence="4" id="KW-0418">Kinase</keyword>
<dbReference type="Pfam" id="PF02816">
    <property type="entry name" value="Alpha_kinase"/>
    <property type="match status" value="1"/>
</dbReference>
<evidence type="ECO:0000256" key="2">
    <source>
        <dbReference type="ARBA" id="ARBA00022679"/>
    </source>
</evidence>
<reference evidence="7" key="1">
    <citation type="submission" date="2020-04" db="EMBL/GenBank/DDBJ databases">
        <authorList>
            <person name="Alioto T."/>
            <person name="Alioto T."/>
            <person name="Gomez Garrido J."/>
        </authorList>
    </citation>
    <scope>NUCLEOTIDE SEQUENCE</scope>
    <source>
        <strain evidence="7">A484AB</strain>
    </source>
</reference>
<dbReference type="SMART" id="SM00811">
    <property type="entry name" value="Alpha_kinase"/>
    <property type="match status" value="1"/>
</dbReference>
<dbReference type="InterPro" id="IPR051852">
    <property type="entry name" value="Alpha-type_PK"/>
</dbReference>
<evidence type="ECO:0000256" key="4">
    <source>
        <dbReference type="ARBA" id="ARBA00022777"/>
    </source>
</evidence>
<name>A0A7D9KEF6_PARCT</name>
<evidence type="ECO:0000256" key="5">
    <source>
        <dbReference type="ARBA" id="ARBA00022840"/>
    </source>
</evidence>
<dbReference type="GO" id="GO:0005524">
    <property type="term" value="F:ATP binding"/>
    <property type="evidence" value="ECO:0007669"/>
    <property type="project" value="UniProtKB-KW"/>
</dbReference>
<dbReference type="GO" id="GO:0031037">
    <property type="term" value="P:myosin II filament disassembly"/>
    <property type="evidence" value="ECO:0007669"/>
    <property type="project" value="TreeGrafter"/>
</dbReference>
<dbReference type="Gene3D" id="3.20.200.10">
    <property type="entry name" value="MHCK/EF2 kinase"/>
    <property type="match status" value="1"/>
</dbReference>
<dbReference type="EMBL" id="CACRXK020034956">
    <property type="protein sequence ID" value="CAB4044437.1"/>
    <property type="molecule type" value="Genomic_DNA"/>
</dbReference>
<protein>
    <submittedName>
        <fullName evidence="7">Transient receptor potential cation channel subfamily M member 6-like</fullName>
    </submittedName>
</protein>
<dbReference type="Proteomes" id="UP001152795">
    <property type="component" value="Unassembled WGS sequence"/>
</dbReference>
<dbReference type="AlphaFoldDB" id="A0A7D9KEF6"/>
<dbReference type="PANTHER" id="PTHR45992">
    <property type="entry name" value="EUKARYOTIC ELONGATION FACTOR 2 KINASE-RELATED"/>
    <property type="match status" value="1"/>
</dbReference>
<dbReference type="PANTHER" id="PTHR45992:SF2">
    <property type="entry name" value="EUKARYOTIC ELONGATION FACTOR 2 KINASE"/>
    <property type="match status" value="1"/>
</dbReference>
<feature type="compositionally biased region" description="Polar residues" evidence="6">
    <location>
        <begin position="147"/>
        <end position="163"/>
    </location>
</feature>
<organism evidence="7 8">
    <name type="scientific">Paramuricea clavata</name>
    <name type="common">Red gorgonian</name>
    <name type="synonym">Violescent sea-whip</name>
    <dbReference type="NCBI Taxonomy" id="317549"/>
    <lineage>
        <taxon>Eukaryota</taxon>
        <taxon>Metazoa</taxon>
        <taxon>Cnidaria</taxon>
        <taxon>Anthozoa</taxon>
        <taxon>Octocorallia</taxon>
        <taxon>Malacalcyonacea</taxon>
        <taxon>Plexauridae</taxon>
        <taxon>Paramuricea</taxon>
    </lineage>
</organism>
<keyword evidence="8" id="KW-1185">Reference proteome</keyword>
<evidence type="ECO:0000256" key="1">
    <source>
        <dbReference type="ARBA" id="ARBA00022527"/>
    </source>
</evidence>
<accession>A0A7D9KEF6</accession>
<gene>
    <name evidence="7" type="ORF">PACLA_8A060449</name>
</gene>
<sequence>MADRAAWKNYKAQMKEKRTGKKKNNSGVSILEEECIVVQRLSADVSGKAQKYTRIGAREFVSFEYDEVTVDNIKLACLNHFDVGEMVCDVVAGEQGPSCSSIKQIPDLKVIHVRFIHGSDAGAGSNVDEGHKRILRKRPRLALPGPSVTNSHPTPAGQQSAKESQFIPRSMSLVEMLKLGKEIKEAPTTEVQLFKFDLDQICWSKHPSVVEFVIEKDPFGTGGFRNAFKATSQAKEFRSTTWVVKKYLPQAIQDIGVTGQTVEQHTKKVVQMHSLARHFAARLKQEMEKRNKVENFGEFLKYNKIYFGKCGEECVTVEEFIAGTFTKHINNTGDVCGDITSAICKKAACLAHYSFQQSEKQLMVLDIQ</sequence>
<feature type="region of interest" description="Disordered" evidence="6">
    <location>
        <begin position="142"/>
        <end position="164"/>
    </location>
</feature>
<feature type="non-terminal residue" evidence="7">
    <location>
        <position position="368"/>
    </location>
</feature>
<dbReference type="GO" id="GO:1903013">
    <property type="term" value="P:response to differentiation-inducing factor 1"/>
    <property type="evidence" value="ECO:0007669"/>
    <property type="project" value="TreeGrafter"/>
</dbReference>
<keyword evidence="3" id="KW-0547">Nucleotide-binding</keyword>
<dbReference type="InterPro" id="IPR011009">
    <property type="entry name" value="Kinase-like_dom_sf"/>
</dbReference>